<proteinExistence type="inferred from homology"/>
<name>A0A8H3FV73_9LECA</name>
<dbReference type="InterPro" id="IPR027417">
    <property type="entry name" value="P-loop_NTPase"/>
</dbReference>
<evidence type="ECO:0000256" key="7">
    <source>
        <dbReference type="ARBA" id="ARBA00024367"/>
    </source>
</evidence>
<evidence type="ECO:0000256" key="9">
    <source>
        <dbReference type="RuleBase" id="RU365068"/>
    </source>
</evidence>
<evidence type="ECO:0000259" key="12">
    <source>
        <dbReference type="PROSITE" id="PS51194"/>
    </source>
</evidence>
<organism evidence="13 14">
    <name type="scientific">Gomphillus americanus</name>
    <dbReference type="NCBI Taxonomy" id="1940652"/>
    <lineage>
        <taxon>Eukaryota</taxon>
        <taxon>Fungi</taxon>
        <taxon>Dikarya</taxon>
        <taxon>Ascomycota</taxon>
        <taxon>Pezizomycotina</taxon>
        <taxon>Lecanoromycetes</taxon>
        <taxon>OSLEUM clade</taxon>
        <taxon>Ostropomycetidae</taxon>
        <taxon>Ostropales</taxon>
        <taxon>Graphidaceae</taxon>
        <taxon>Gomphilloideae</taxon>
        <taxon>Gomphillus</taxon>
    </lineage>
</organism>
<evidence type="ECO:0000256" key="8">
    <source>
        <dbReference type="ARBA" id="ARBA00047984"/>
    </source>
</evidence>
<keyword evidence="14" id="KW-1185">Reference proteome</keyword>
<dbReference type="Pfam" id="PF00270">
    <property type="entry name" value="DEAD"/>
    <property type="match status" value="1"/>
</dbReference>
<keyword evidence="1 9" id="KW-0547">Nucleotide-binding</keyword>
<dbReference type="Pfam" id="PF00271">
    <property type="entry name" value="Helicase_C"/>
    <property type="match status" value="1"/>
</dbReference>
<dbReference type="GO" id="GO:0030490">
    <property type="term" value="P:maturation of SSU-rRNA"/>
    <property type="evidence" value="ECO:0007669"/>
    <property type="project" value="InterPro"/>
</dbReference>
<dbReference type="SUPFAM" id="SSF52540">
    <property type="entry name" value="P-loop containing nucleoside triphosphate hydrolases"/>
    <property type="match status" value="1"/>
</dbReference>
<protein>
    <recommendedName>
        <fullName evidence="9">ATP-dependent RNA helicase</fullName>
        <ecNumber evidence="9">3.6.4.13</ecNumber>
    </recommendedName>
</protein>
<dbReference type="CDD" id="cd18787">
    <property type="entry name" value="SF2_C_DEAD"/>
    <property type="match status" value="1"/>
</dbReference>
<dbReference type="SMART" id="SM00487">
    <property type="entry name" value="DEXDc"/>
    <property type="match status" value="1"/>
</dbReference>
<dbReference type="PANTHER" id="PTHR24031">
    <property type="entry name" value="RNA HELICASE"/>
    <property type="match status" value="1"/>
</dbReference>
<evidence type="ECO:0000313" key="13">
    <source>
        <dbReference type="EMBL" id="CAF9928378.1"/>
    </source>
</evidence>
<keyword evidence="2 9" id="KW-0378">Hydrolase</keyword>
<dbReference type="PROSITE" id="PS51194">
    <property type="entry name" value="HELICASE_CTER"/>
    <property type="match status" value="1"/>
</dbReference>
<dbReference type="GO" id="GO:0003723">
    <property type="term" value="F:RNA binding"/>
    <property type="evidence" value="ECO:0007669"/>
    <property type="project" value="UniProtKB-UniRule"/>
</dbReference>
<evidence type="ECO:0000313" key="14">
    <source>
        <dbReference type="Proteomes" id="UP000664169"/>
    </source>
</evidence>
<dbReference type="EC" id="3.6.4.13" evidence="9"/>
<evidence type="ECO:0000256" key="6">
    <source>
        <dbReference type="ARBA" id="ARBA00024355"/>
    </source>
</evidence>
<keyword evidence="9" id="KW-0347">Helicase</keyword>
<comment type="domain">
    <text evidence="9">The Q motif is unique to and characteristic of the DEAD box family of RNA helicases and controls ATP binding and hydrolysis.</text>
</comment>
<evidence type="ECO:0000256" key="1">
    <source>
        <dbReference type="ARBA" id="ARBA00022741"/>
    </source>
</evidence>
<dbReference type="InterPro" id="IPR014001">
    <property type="entry name" value="Helicase_ATP-bd"/>
</dbReference>
<comment type="catalytic activity">
    <reaction evidence="8 9">
        <text>ATP + H2O = ADP + phosphate + H(+)</text>
        <dbReference type="Rhea" id="RHEA:13065"/>
        <dbReference type="ChEBI" id="CHEBI:15377"/>
        <dbReference type="ChEBI" id="CHEBI:15378"/>
        <dbReference type="ChEBI" id="CHEBI:30616"/>
        <dbReference type="ChEBI" id="CHEBI:43474"/>
        <dbReference type="ChEBI" id="CHEBI:456216"/>
        <dbReference type="EC" id="3.6.4.13"/>
    </reaction>
</comment>
<sequence>MDPFKLLTKGTKLSAKSQDGRLVVLPSAGPAKTPQTLAVGVIVPEQDAITKGTKRKRTTSSSTEKPLSSVPPQVPDFFSHGTTADVPIVNNKAINDIQHPGSTDDTSELSFVRKSEIECQQILRRHKIKLTLMKSVASKKRINGKKVEMVQLTPQPLEDFASLRSRFKISKRLAGNLVQLGYTLPTEVQLGAIPLLLGNDEDRGLHRLPKWKNTGKSHVDLLSVAPTGSGKTLAFLIPVIQGLLNSKHESSTSEEANTLNAHIKAIILAPTHELADQIVNESRKLVQGTGLKVSGMKKGMRILIDQDDKNSAGEVDSIVKADLLISTPMALANVIASDSSEARTVPSIHYLVMDEADVLLDPLFREQTVAIWNACTNPGLQVSFWSATIGASIENLAQELIITRRKELKIPSKNHYILRVIAGLKDSAIPIVSHRLTYAATEQGKLLAIRQILRPTGFEYGHSLRPPFLVFTQTISRATALHSELLYDIPFEAGGSNRIAVLHSSLSDTARSDIMTRFRRGEIWILITTDLLSRGIDFRGVNGIVNYDIPTTSAAYVHRAGRTGRAGREGGIAITLYTKEDIPYVKNIANVIAASERVHGKKSSEQAGESLPRWLLDALPNVSKKTKKELKKRGVKERAAGFMGSSVRISTKSGFQRQLEDKKKGARAASQKKTLESEVEAEHEQLGSESEWGGLED</sequence>
<dbReference type="Proteomes" id="UP000664169">
    <property type="component" value="Unassembled WGS sequence"/>
</dbReference>
<reference evidence="13" key="1">
    <citation type="submission" date="2021-03" db="EMBL/GenBank/DDBJ databases">
        <authorList>
            <person name="Tagirdzhanova G."/>
        </authorList>
    </citation>
    <scope>NUCLEOTIDE SEQUENCE</scope>
</reference>
<comment type="function">
    <text evidence="5">ATP-dependent RNA helicase involved in 40S ribosomal subunit biogenesis. Required for the processing and cleavage of 35S pre-rRNA at sites A0, A1, and A2, leading to mature 18S rRNA.</text>
</comment>
<keyword evidence="4 9" id="KW-0694">RNA-binding</keyword>
<dbReference type="OrthoDB" id="360161at2759"/>
<evidence type="ECO:0000256" key="3">
    <source>
        <dbReference type="ARBA" id="ARBA00022840"/>
    </source>
</evidence>
<dbReference type="InterPro" id="IPR011545">
    <property type="entry name" value="DEAD/DEAH_box_helicase_dom"/>
</dbReference>
<dbReference type="GO" id="GO:0005524">
    <property type="term" value="F:ATP binding"/>
    <property type="evidence" value="ECO:0007669"/>
    <property type="project" value="UniProtKB-UniRule"/>
</dbReference>
<dbReference type="SMART" id="SM00490">
    <property type="entry name" value="HELICc"/>
    <property type="match status" value="1"/>
</dbReference>
<comment type="similarity">
    <text evidence="6">Belongs to the DEAD box helicase family. DDX52/ROK1 subfamily.</text>
</comment>
<keyword evidence="3 9" id="KW-0067">ATP-binding</keyword>
<dbReference type="PROSITE" id="PS51192">
    <property type="entry name" value="HELICASE_ATP_BIND_1"/>
    <property type="match status" value="1"/>
</dbReference>
<dbReference type="AlphaFoldDB" id="A0A8H3FV73"/>
<feature type="region of interest" description="Disordered" evidence="10">
    <location>
        <begin position="49"/>
        <end position="75"/>
    </location>
</feature>
<evidence type="ECO:0000256" key="10">
    <source>
        <dbReference type="SAM" id="MobiDB-lite"/>
    </source>
</evidence>
<evidence type="ECO:0000256" key="4">
    <source>
        <dbReference type="ARBA" id="ARBA00022884"/>
    </source>
</evidence>
<comment type="caution">
    <text evidence="13">The sequence shown here is derived from an EMBL/GenBank/DDBJ whole genome shotgun (WGS) entry which is preliminary data.</text>
</comment>
<dbReference type="EMBL" id="CAJPDQ010000029">
    <property type="protein sequence ID" value="CAF9928378.1"/>
    <property type="molecule type" value="Genomic_DNA"/>
</dbReference>
<dbReference type="GO" id="GO:0003724">
    <property type="term" value="F:RNA helicase activity"/>
    <property type="evidence" value="ECO:0007669"/>
    <property type="project" value="UniProtKB-EC"/>
</dbReference>
<feature type="domain" description="Helicase ATP-binding" evidence="11">
    <location>
        <begin position="212"/>
        <end position="407"/>
    </location>
</feature>
<comment type="function">
    <text evidence="9">RNA helicase.</text>
</comment>
<accession>A0A8H3FV73</accession>
<dbReference type="CDD" id="cd17957">
    <property type="entry name" value="DEADc_DDX52"/>
    <property type="match status" value="1"/>
</dbReference>
<dbReference type="Gene3D" id="3.40.50.300">
    <property type="entry name" value="P-loop containing nucleotide triphosphate hydrolases"/>
    <property type="match status" value="2"/>
</dbReference>
<gene>
    <name evidence="13" type="ORF">GOMPHAMPRED_004668</name>
</gene>
<feature type="compositionally biased region" description="Basic and acidic residues" evidence="10">
    <location>
        <begin position="673"/>
        <end position="686"/>
    </location>
</feature>
<dbReference type="InterPro" id="IPR001650">
    <property type="entry name" value="Helicase_C-like"/>
</dbReference>
<dbReference type="InterPro" id="IPR044764">
    <property type="entry name" value="DDX52/Rok1_DEADc"/>
</dbReference>
<feature type="region of interest" description="Disordered" evidence="10">
    <location>
        <begin position="652"/>
        <end position="697"/>
    </location>
</feature>
<dbReference type="GO" id="GO:0016787">
    <property type="term" value="F:hydrolase activity"/>
    <property type="evidence" value="ECO:0007669"/>
    <property type="project" value="UniProtKB-KW"/>
</dbReference>
<evidence type="ECO:0000256" key="5">
    <source>
        <dbReference type="ARBA" id="ARBA00024310"/>
    </source>
</evidence>
<comment type="subunit">
    <text evidence="7">Interacts with the U3 snoRNA and is associated with the 90S and 40S pre-ribosomes.</text>
</comment>
<evidence type="ECO:0000259" key="11">
    <source>
        <dbReference type="PROSITE" id="PS51192"/>
    </source>
</evidence>
<evidence type="ECO:0000256" key="2">
    <source>
        <dbReference type="ARBA" id="ARBA00022801"/>
    </source>
</evidence>
<feature type="domain" description="Helicase C-terminal" evidence="12">
    <location>
        <begin position="448"/>
        <end position="619"/>
    </location>
</feature>